<dbReference type="SMART" id="SM00164">
    <property type="entry name" value="TBC"/>
    <property type="match status" value="1"/>
</dbReference>
<dbReference type="InterPro" id="IPR000195">
    <property type="entry name" value="Rab-GAP-TBC_dom"/>
</dbReference>
<feature type="domain" description="Rab-GAP TBC" evidence="11">
    <location>
        <begin position="291"/>
        <end position="501"/>
    </location>
</feature>
<sequence>MFLLYCLFLQVLFEHEGVFIHSNTEDSEDQDLLVSGFLRIIDKDGEIIVEYKPLEDTVDPSNMLCAGKDSSSVMEWAYCPGEERSSPQQAVVLEQQQSYETEWDMINAVSFPKRKPCSNGEGALNHTHEKSKWSFTFSVWDLRSITVKEEGWSRLVFGMKETPFGCLIILTLFPQQKLKKDPYVTTLGGFSKVTNYIFDAFRGPELEQQQRKPHEEVADLDILGLGEVIPGLEINQQEEPGFEVITRMDLGARPEVTRREPLSAEDWAKHQDQEGRVENVPQLKKIIFKGGLCHAVRKEAWKFLLGYYPWDSTYDERKGQQRRKTDEYFRMKLQWKSVSEEQERRNSRLRDCRSLIEKDVNRTDRTNRFYEGIDNPGLVLLHDVLMTYCMYDFDLCYVQGMSDLLSPILYVMDNEVDAFWCFVSFMDQMHQNFEEPMQGMKTQLIQLSTLLRLLDLAFWNYLESQDSGYLYFCFRWLLIRFKRELSYPDVLRLWEVMWTGLPCQNFHLLVCCAILDSEKRKIMEENYGFNEILKHINELSMKLDIEEILHKSEAICMQIRSCKDLPYSISEILGFNTESKFPRLEGREFGTLDSPQYPRPTQIQEVFSNGHNRHYREPPTHNGCKVSFIS</sequence>
<protein>
    <recommendedName>
        <fullName evidence="8">TBC1 domain family member 15</fullName>
    </recommendedName>
    <alternativeName>
        <fullName evidence="9">GTPase-activating protein RAB7</fullName>
    </alternativeName>
</protein>
<dbReference type="Ensembl" id="ENSOKIT00005113342.1">
    <property type="protein sequence ID" value="ENSOKIP00005105723.1"/>
    <property type="gene ID" value="ENSOKIG00005045662.1"/>
</dbReference>
<evidence type="ECO:0000256" key="2">
    <source>
        <dbReference type="ARBA" id="ARBA00022468"/>
    </source>
</evidence>
<gene>
    <name evidence="12" type="primary">TBC1D15</name>
    <name evidence="12" type="synonym">LOC109867199</name>
</gene>
<dbReference type="SUPFAM" id="SSF47923">
    <property type="entry name" value="Ypt/Rab-GAP domain of gyp1p"/>
    <property type="match status" value="2"/>
</dbReference>
<dbReference type="PROSITE" id="PS50086">
    <property type="entry name" value="TBC_RABGAP"/>
    <property type="match status" value="1"/>
</dbReference>
<dbReference type="Proteomes" id="UP000694557">
    <property type="component" value="Unassembled WGS sequence"/>
</dbReference>
<reference evidence="12" key="1">
    <citation type="submission" date="2025-08" db="UniProtKB">
        <authorList>
            <consortium name="Ensembl"/>
        </authorList>
    </citation>
    <scope>IDENTIFICATION</scope>
</reference>
<keyword evidence="13" id="KW-1185">Reference proteome</keyword>
<dbReference type="Gene3D" id="1.10.8.270">
    <property type="entry name" value="putative rabgap domain of human tbc1 domain family member 14 like domains"/>
    <property type="match status" value="1"/>
</dbReference>
<dbReference type="PANTHER" id="PTHR22957:SF300">
    <property type="entry name" value="TBC1 DOMAIN FAMILY MEMBER 15"/>
    <property type="match status" value="1"/>
</dbReference>
<keyword evidence="2" id="KW-0343">GTPase activation</keyword>
<proteinExistence type="predicted"/>
<evidence type="ECO:0000313" key="13">
    <source>
        <dbReference type="Proteomes" id="UP000694557"/>
    </source>
</evidence>
<evidence type="ECO:0000256" key="3">
    <source>
        <dbReference type="ARBA" id="ARBA00022490"/>
    </source>
</evidence>
<accession>A0A8C7KNJ5</accession>
<keyword evidence="5" id="KW-0007">Acetylation</keyword>
<organism evidence="12 13">
    <name type="scientific">Oncorhynchus kisutch</name>
    <name type="common">Coho salmon</name>
    <name type="synonym">Salmo kisutch</name>
    <dbReference type="NCBI Taxonomy" id="8019"/>
    <lineage>
        <taxon>Eukaryota</taxon>
        <taxon>Metazoa</taxon>
        <taxon>Chordata</taxon>
        <taxon>Craniata</taxon>
        <taxon>Vertebrata</taxon>
        <taxon>Euteleostomi</taxon>
        <taxon>Actinopterygii</taxon>
        <taxon>Neopterygii</taxon>
        <taxon>Teleostei</taxon>
        <taxon>Protacanthopterygii</taxon>
        <taxon>Salmoniformes</taxon>
        <taxon>Salmonidae</taxon>
        <taxon>Salmoninae</taxon>
        <taxon>Oncorhynchus</taxon>
    </lineage>
</organism>
<evidence type="ECO:0000256" key="1">
    <source>
        <dbReference type="ARBA" id="ARBA00004496"/>
    </source>
</evidence>
<dbReference type="GO" id="GO:0005737">
    <property type="term" value="C:cytoplasm"/>
    <property type="evidence" value="ECO:0007669"/>
    <property type="project" value="UniProtKB-SubCell"/>
</dbReference>
<feature type="signal peptide" evidence="10">
    <location>
        <begin position="1"/>
        <end position="17"/>
    </location>
</feature>
<dbReference type="FunFam" id="1.10.8.270:FF:000005">
    <property type="entry name" value="TBC1 domain family member 15"/>
    <property type="match status" value="1"/>
</dbReference>
<comment type="function">
    <text evidence="6">Acts as a GTPase activating protein for RAB7A. Does not act on RAB4, RAB5 or RAB6.</text>
</comment>
<keyword evidence="10" id="KW-0732">Signal</keyword>
<keyword evidence="3" id="KW-0963">Cytoplasm</keyword>
<comment type="subunit">
    <text evidence="7">Interacts with non-phosphorylated form of RAB8A; phosphorylation of RAB8A at 'Thr-72' disrupts this interaction. Interacts with ARMC12.</text>
</comment>
<dbReference type="GO" id="GO:0005096">
    <property type="term" value="F:GTPase activator activity"/>
    <property type="evidence" value="ECO:0007669"/>
    <property type="project" value="UniProtKB-KW"/>
</dbReference>
<evidence type="ECO:0000256" key="7">
    <source>
        <dbReference type="ARBA" id="ARBA00065268"/>
    </source>
</evidence>
<reference evidence="12" key="2">
    <citation type="submission" date="2025-09" db="UniProtKB">
        <authorList>
            <consortium name="Ensembl"/>
        </authorList>
    </citation>
    <scope>IDENTIFICATION</scope>
</reference>
<evidence type="ECO:0000259" key="11">
    <source>
        <dbReference type="PROSITE" id="PS50086"/>
    </source>
</evidence>
<dbReference type="GeneTree" id="ENSGT00940000156429"/>
<dbReference type="FunFam" id="1.10.472.80:FF:000005">
    <property type="entry name" value="TBC1 domain family member 15"/>
    <property type="match status" value="1"/>
</dbReference>
<evidence type="ECO:0000256" key="10">
    <source>
        <dbReference type="SAM" id="SignalP"/>
    </source>
</evidence>
<dbReference type="AlphaFoldDB" id="A0A8C7KNJ5"/>
<evidence type="ECO:0000256" key="9">
    <source>
        <dbReference type="ARBA" id="ARBA00082539"/>
    </source>
</evidence>
<name>A0A8C7KNJ5_ONCKI</name>
<evidence type="ECO:0000256" key="8">
    <source>
        <dbReference type="ARBA" id="ARBA00067480"/>
    </source>
</evidence>
<keyword evidence="4" id="KW-0597">Phosphoprotein</keyword>
<evidence type="ECO:0000313" key="12">
    <source>
        <dbReference type="Ensembl" id="ENSOKIP00005105723.1"/>
    </source>
</evidence>
<comment type="subcellular location">
    <subcellularLocation>
        <location evidence="1">Cytoplasm</location>
    </subcellularLocation>
</comment>
<evidence type="ECO:0000256" key="6">
    <source>
        <dbReference type="ARBA" id="ARBA00055283"/>
    </source>
</evidence>
<dbReference type="PANTHER" id="PTHR22957">
    <property type="entry name" value="TBC1 DOMAIN FAMILY MEMBER GTPASE-ACTIVATING PROTEIN"/>
    <property type="match status" value="1"/>
</dbReference>
<dbReference type="Pfam" id="PF00566">
    <property type="entry name" value="RabGAP-TBC"/>
    <property type="match status" value="1"/>
</dbReference>
<evidence type="ECO:0000256" key="4">
    <source>
        <dbReference type="ARBA" id="ARBA00022553"/>
    </source>
</evidence>
<dbReference type="Gene3D" id="1.10.472.80">
    <property type="entry name" value="Ypt/Rab-GAP domain of gyp1p, domain 3"/>
    <property type="match status" value="1"/>
</dbReference>
<feature type="chain" id="PRO_5034814611" description="TBC1 domain family member 15" evidence="10">
    <location>
        <begin position="18"/>
        <end position="630"/>
    </location>
</feature>
<evidence type="ECO:0000256" key="5">
    <source>
        <dbReference type="ARBA" id="ARBA00022990"/>
    </source>
</evidence>
<dbReference type="InterPro" id="IPR035969">
    <property type="entry name" value="Rab-GAP_TBC_sf"/>
</dbReference>